<dbReference type="FunFam" id="3.30.800.10:FF:000002">
    <property type="entry name" value="Phosphatidylinositol 5-phosphate 4-kinase type-2 beta"/>
    <property type="match status" value="1"/>
</dbReference>
<keyword evidence="2" id="KW-0963">Cytoplasm</keyword>
<keyword evidence="14" id="KW-1185">Reference proteome</keyword>
<dbReference type="Gene3D" id="3.30.800.10">
    <property type="entry name" value="Phosphatidylinositol Phosphate Kinase II Beta"/>
    <property type="match status" value="1"/>
</dbReference>
<dbReference type="CDD" id="cd17305">
    <property type="entry name" value="PIPKc_PIP5KII"/>
    <property type="match status" value="1"/>
</dbReference>
<dbReference type="GO" id="GO:0005524">
    <property type="term" value="F:ATP binding"/>
    <property type="evidence" value="ECO:0007669"/>
    <property type="project" value="UniProtKB-UniRule"/>
</dbReference>
<dbReference type="OrthoDB" id="20783at2759"/>
<protein>
    <recommendedName>
        <fullName evidence="11">1-phosphatidylinositol-5-phosphate 4-kinase</fullName>
        <ecNumber evidence="11">2.7.1.149</ecNumber>
    </recommendedName>
</protein>
<evidence type="ECO:0000256" key="7">
    <source>
        <dbReference type="ARBA" id="ARBA00023098"/>
    </source>
</evidence>
<dbReference type="InterPro" id="IPR027484">
    <property type="entry name" value="PInositol-4-P-5-kinase_N"/>
</dbReference>
<evidence type="ECO:0000313" key="15">
    <source>
        <dbReference type="RefSeq" id="XP_018013712.1"/>
    </source>
</evidence>
<dbReference type="GO" id="GO:0016308">
    <property type="term" value="F:1-phosphatidylinositol-4-phosphate 5-kinase activity"/>
    <property type="evidence" value="ECO:0007669"/>
    <property type="project" value="TreeGrafter"/>
</dbReference>
<organism evidence="14 15">
    <name type="scientific">Hyalella azteca</name>
    <name type="common">Amphipod</name>
    <dbReference type="NCBI Taxonomy" id="294128"/>
    <lineage>
        <taxon>Eukaryota</taxon>
        <taxon>Metazoa</taxon>
        <taxon>Ecdysozoa</taxon>
        <taxon>Arthropoda</taxon>
        <taxon>Crustacea</taxon>
        <taxon>Multicrustacea</taxon>
        <taxon>Malacostraca</taxon>
        <taxon>Eumalacostraca</taxon>
        <taxon>Peracarida</taxon>
        <taxon>Amphipoda</taxon>
        <taxon>Senticaudata</taxon>
        <taxon>Talitrida</taxon>
        <taxon>Talitroidea</taxon>
        <taxon>Hyalellidae</taxon>
        <taxon>Hyalella</taxon>
    </lineage>
</organism>
<dbReference type="PANTHER" id="PTHR23086:SF8">
    <property type="entry name" value="PHOSPHATIDYLINOSITOL 5-PHOSPHATE 4-KINASE, ISOFORM A"/>
    <property type="match status" value="1"/>
</dbReference>
<reference evidence="15" key="1">
    <citation type="submission" date="2025-08" db="UniProtKB">
        <authorList>
            <consortium name="RefSeq"/>
        </authorList>
    </citation>
    <scope>IDENTIFICATION</scope>
    <source>
        <tissue evidence="15">Whole organism</tissue>
    </source>
</reference>
<dbReference type="CTD" id="3885565"/>
<evidence type="ECO:0000256" key="3">
    <source>
        <dbReference type="ARBA" id="ARBA00022679"/>
    </source>
</evidence>
<evidence type="ECO:0000256" key="2">
    <source>
        <dbReference type="ARBA" id="ARBA00022490"/>
    </source>
</evidence>
<dbReference type="PROSITE" id="PS51455">
    <property type="entry name" value="PIPK"/>
    <property type="match status" value="1"/>
</dbReference>
<keyword evidence="5 12" id="KW-0418">Kinase</keyword>
<dbReference type="FunFam" id="3.30.810.10:FF:000003">
    <property type="entry name" value="Phosphatidylinositol 5-phosphate 4-kinase type-2 beta"/>
    <property type="match status" value="1"/>
</dbReference>
<keyword evidence="7" id="KW-0443">Lipid metabolism</keyword>
<evidence type="ECO:0000256" key="1">
    <source>
        <dbReference type="ARBA" id="ARBA00004496"/>
    </source>
</evidence>
<dbReference type="RefSeq" id="XP_018013712.1">
    <property type="nucleotide sequence ID" value="XM_018158223.2"/>
</dbReference>
<evidence type="ECO:0000313" key="14">
    <source>
        <dbReference type="Proteomes" id="UP000694843"/>
    </source>
</evidence>
<evidence type="ECO:0000256" key="4">
    <source>
        <dbReference type="ARBA" id="ARBA00022741"/>
    </source>
</evidence>
<comment type="catalytic activity">
    <reaction evidence="8">
        <text>1,2-dihexadecanoyl-sn-glycero-3-phospho-(1D-myo-inositol-5-phosphate) + ATP = 1,2-dihexadecanoyl-sn-glycero-3-phospho-(1D-myo-inositol-4,5-bisphosphate) + ADP + H(+)</text>
        <dbReference type="Rhea" id="RHEA:55992"/>
        <dbReference type="ChEBI" id="CHEBI:15378"/>
        <dbReference type="ChEBI" id="CHEBI:30616"/>
        <dbReference type="ChEBI" id="CHEBI:83423"/>
        <dbReference type="ChEBI" id="CHEBI:84968"/>
        <dbReference type="ChEBI" id="CHEBI:456216"/>
    </reaction>
    <physiologicalReaction direction="left-to-right" evidence="8">
        <dbReference type="Rhea" id="RHEA:55993"/>
    </physiologicalReaction>
</comment>
<feature type="domain" description="PIPK" evidence="13">
    <location>
        <begin position="28"/>
        <end position="345"/>
    </location>
</feature>
<evidence type="ECO:0000256" key="5">
    <source>
        <dbReference type="ARBA" id="ARBA00022777"/>
    </source>
</evidence>
<dbReference type="GeneID" id="108670731"/>
<evidence type="ECO:0000256" key="10">
    <source>
        <dbReference type="ARBA" id="ARBA00036950"/>
    </source>
</evidence>
<dbReference type="GO" id="GO:0005737">
    <property type="term" value="C:cytoplasm"/>
    <property type="evidence" value="ECO:0007669"/>
    <property type="project" value="UniProtKB-SubCell"/>
</dbReference>
<dbReference type="InterPro" id="IPR027483">
    <property type="entry name" value="PInositol-4-P-4/5-kinase_C_sf"/>
</dbReference>
<dbReference type="GO" id="GO:0016309">
    <property type="term" value="F:1-phosphatidylinositol-5-phosphate 4-kinase activity"/>
    <property type="evidence" value="ECO:0007669"/>
    <property type="project" value="UniProtKB-EC"/>
</dbReference>
<proteinExistence type="predicted"/>
<comment type="subcellular location">
    <subcellularLocation>
        <location evidence="1">Cytoplasm</location>
    </subcellularLocation>
</comment>
<dbReference type="Pfam" id="PF01504">
    <property type="entry name" value="PIP5K"/>
    <property type="match status" value="2"/>
</dbReference>
<dbReference type="InterPro" id="IPR023610">
    <property type="entry name" value="PInositol-4/5-P-5/4-kinase"/>
</dbReference>
<evidence type="ECO:0000256" key="11">
    <source>
        <dbReference type="ARBA" id="ARBA00039039"/>
    </source>
</evidence>
<comment type="catalytic activity">
    <reaction evidence="9">
        <text>a 1,2-diacyl-sn-glycero-3-phospho-(1D-myo-inositol-5-phosphate) + ATP = a 1,2-diacyl-sn-glycero-3-phospho-(1D-myo-inositol-4,5-bisphosphate) + ADP + H(+)</text>
        <dbReference type="Rhea" id="RHEA:12280"/>
        <dbReference type="ChEBI" id="CHEBI:15378"/>
        <dbReference type="ChEBI" id="CHEBI:30616"/>
        <dbReference type="ChEBI" id="CHEBI:57795"/>
        <dbReference type="ChEBI" id="CHEBI:58456"/>
        <dbReference type="ChEBI" id="CHEBI:456216"/>
        <dbReference type="EC" id="2.7.1.149"/>
    </reaction>
    <physiologicalReaction direction="left-to-right" evidence="9">
        <dbReference type="Rhea" id="RHEA:12281"/>
    </physiologicalReaction>
</comment>
<name>A0A8B7NJ93_HYAAZ</name>
<comment type="catalytic activity">
    <reaction evidence="10">
        <text>1,2-dihexadecanoyl-sn-glycero-3-phospho-(1D-myo-inositol-5-phosphate) + GTP = 1,2-dihexadecanoyl-sn-glycero-3-phospho-(1D-myo-inositol-4,5-bisphosphate) + GDP + H(+)</text>
        <dbReference type="Rhea" id="RHEA:55964"/>
        <dbReference type="ChEBI" id="CHEBI:15378"/>
        <dbReference type="ChEBI" id="CHEBI:37565"/>
        <dbReference type="ChEBI" id="CHEBI:58189"/>
        <dbReference type="ChEBI" id="CHEBI:83423"/>
        <dbReference type="ChEBI" id="CHEBI:84968"/>
    </reaction>
    <physiologicalReaction direction="left-to-right" evidence="10">
        <dbReference type="Rhea" id="RHEA:55965"/>
    </physiologicalReaction>
</comment>
<dbReference type="EC" id="2.7.1.149" evidence="11"/>
<evidence type="ECO:0000256" key="6">
    <source>
        <dbReference type="ARBA" id="ARBA00022840"/>
    </source>
</evidence>
<dbReference type="SMART" id="SM00330">
    <property type="entry name" value="PIPKc"/>
    <property type="match status" value="1"/>
</dbReference>
<dbReference type="AlphaFoldDB" id="A0A8B7NJ93"/>
<dbReference type="SUPFAM" id="SSF56104">
    <property type="entry name" value="SAICAR synthase-like"/>
    <property type="match status" value="1"/>
</dbReference>
<gene>
    <name evidence="15" type="primary">LOC108670731</name>
</gene>
<evidence type="ECO:0000256" key="12">
    <source>
        <dbReference type="PROSITE-ProRule" id="PRU00781"/>
    </source>
</evidence>
<dbReference type="OMA" id="MKSHENA"/>
<dbReference type="GO" id="GO:0005886">
    <property type="term" value="C:plasma membrane"/>
    <property type="evidence" value="ECO:0007669"/>
    <property type="project" value="TreeGrafter"/>
</dbReference>
<evidence type="ECO:0000256" key="8">
    <source>
        <dbReference type="ARBA" id="ARBA00036478"/>
    </source>
</evidence>
<dbReference type="KEGG" id="hazt:108670731"/>
<dbReference type="Gene3D" id="3.30.810.10">
    <property type="entry name" value="2-Layer Sandwich"/>
    <property type="match status" value="1"/>
</dbReference>
<dbReference type="GO" id="GO:0046854">
    <property type="term" value="P:phosphatidylinositol phosphate biosynthetic process"/>
    <property type="evidence" value="ECO:0007669"/>
    <property type="project" value="TreeGrafter"/>
</dbReference>
<keyword evidence="4 12" id="KW-0547">Nucleotide-binding</keyword>
<dbReference type="Proteomes" id="UP000694843">
    <property type="component" value="Unplaced"/>
</dbReference>
<keyword evidence="3 12" id="KW-0808">Transferase</keyword>
<sequence length="346" mass="39565">MASTAAIAAKLKKKHVRVKHQKVKLFRANEPLLSVFMWGVNHSINELVHINIPVMLMPDDFRAHSKVRVDNHLFNKENLPSHFKVKEYCPIVFRNLRERFGIDDHEFRESLTRSQPVSVETPGRSAARFFITSDKMYILKTLTSEEVEQMHALLKQYHPVRLVREMLVREVSSLNYRKYDLKGSTVDREASTKELEKDLPTFKDNDFVKDGTKVHIGEPAKQSLMETLTADVEFLTRLHLMDYSLLLGIHDITRGNTETQPDPAGMSGDSEEEDVEIYAIESHESAPQPEVYFMALIDVLTHYGVKKQAAKAAKTVKYGSSADGISTVEPDQYGRRFLDFMNQAIV</sequence>
<dbReference type="PANTHER" id="PTHR23086">
    <property type="entry name" value="PHOSPHATIDYLINOSITOL-4-PHOSPHATE 5-KINASE"/>
    <property type="match status" value="1"/>
</dbReference>
<keyword evidence="6 12" id="KW-0067">ATP-binding</keyword>
<evidence type="ECO:0000256" key="9">
    <source>
        <dbReference type="ARBA" id="ARBA00036698"/>
    </source>
</evidence>
<accession>A0A8B7NJ93</accession>
<dbReference type="InterPro" id="IPR002498">
    <property type="entry name" value="PInositol-4-P-4/5-kinase_core"/>
</dbReference>
<evidence type="ECO:0000259" key="13">
    <source>
        <dbReference type="PROSITE" id="PS51455"/>
    </source>
</evidence>